<dbReference type="RefSeq" id="WP_062801171.1">
    <property type="nucleotide sequence ID" value="NZ_CP014844.1"/>
</dbReference>
<organism evidence="1 2">
    <name type="scientific">Cupriavidus nantongensis</name>
    <dbReference type="NCBI Taxonomy" id="1796606"/>
    <lineage>
        <taxon>Bacteria</taxon>
        <taxon>Pseudomonadati</taxon>
        <taxon>Pseudomonadota</taxon>
        <taxon>Betaproteobacteria</taxon>
        <taxon>Burkholderiales</taxon>
        <taxon>Burkholderiaceae</taxon>
        <taxon>Cupriavidus</taxon>
    </lineage>
</organism>
<dbReference type="KEGG" id="cnan:A2G96_16985"/>
<reference evidence="1 2" key="1">
    <citation type="submission" date="2016-03" db="EMBL/GenBank/DDBJ databases">
        <title>Complete genome sequence of a novel chlorpyrifos degrading bacterium, Cupriavidus nantongensis sp. X1.</title>
        <authorList>
            <person name="Fang L."/>
        </authorList>
    </citation>
    <scope>NUCLEOTIDE SEQUENCE [LARGE SCALE GENOMIC DNA]</scope>
    <source>
        <strain evidence="1 2">X1</strain>
    </source>
</reference>
<sequence length="124" mass="13268">MLLGIAGDANRHLRLLAAMYLVEVHHFVATELYTEPGPAWDRTLDCFAARGIDVVILNVHTENGGAVVHRHAGHLLYLSSLAKVARTLNLAPGDVELLPANSACNLYAQLDAIVGNVAFSGTVQ</sequence>
<dbReference type="AlphaFoldDB" id="A0A142JMI0"/>
<proteinExistence type="predicted"/>
<name>A0A142JMI0_9BURK</name>
<accession>A0A142JMI0</accession>
<dbReference type="EMBL" id="CP014844">
    <property type="protein sequence ID" value="AMR79292.1"/>
    <property type="molecule type" value="Genomic_DNA"/>
</dbReference>
<evidence type="ECO:0000313" key="1">
    <source>
        <dbReference type="EMBL" id="AMR79292.1"/>
    </source>
</evidence>
<gene>
    <name evidence="1" type="ORF">A2G96_16985</name>
</gene>
<dbReference type="Proteomes" id="UP000075238">
    <property type="component" value="Chromosome 1"/>
</dbReference>
<keyword evidence="2" id="KW-1185">Reference proteome</keyword>
<protein>
    <submittedName>
        <fullName evidence="1">Uncharacterized protein</fullName>
    </submittedName>
</protein>
<evidence type="ECO:0000313" key="2">
    <source>
        <dbReference type="Proteomes" id="UP000075238"/>
    </source>
</evidence>
<dbReference type="STRING" id="1796606.A2G96_16985"/>